<dbReference type="RefSeq" id="WP_075150268.1">
    <property type="nucleotide sequence ID" value="NZ_CP018820.1"/>
</dbReference>
<dbReference type="Pfam" id="PF01575">
    <property type="entry name" value="MaoC_dehydratas"/>
    <property type="match status" value="1"/>
</dbReference>
<proteinExistence type="predicted"/>
<dbReference type="InterPro" id="IPR029069">
    <property type="entry name" value="HotDog_dom_sf"/>
</dbReference>
<dbReference type="GO" id="GO:0003857">
    <property type="term" value="F:(3S)-3-hydroxyacyl-CoA dehydrogenase (NAD+) activity"/>
    <property type="evidence" value="ECO:0007669"/>
    <property type="project" value="TreeGrafter"/>
</dbReference>
<dbReference type="Pfam" id="PF22622">
    <property type="entry name" value="MFE-2_hydrat-2_N"/>
    <property type="match status" value="1"/>
</dbReference>
<dbReference type="STRING" id="93064.BRX40_00255"/>
<name>A0A1L6J543_9SPHN</name>
<reference evidence="4 6" key="3">
    <citation type="submission" date="2018-07" db="EMBL/GenBank/DDBJ databases">
        <title>Genomic and Epidemiologic Investigation of an Indolent Hospital Outbreak.</title>
        <authorList>
            <person name="Johnson R.C."/>
            <person name="Deming C."/>
            <person name="Conlan S."/>
            <person name="Zellmer C.J."/>
            <person name="Michelin A.V."/>
            <person name="Lee-Lin S."/>
            <person name="Thomas P.J."/>
            <person name="Park M."/>
            <person name="Weingarten R.A."/>
            <person name="Less J."/>
            <person name="Dekker J.P."/>
            <person name="Frank K.M."/>
            <person name="Musser K.A."/>
            <person name="Mcquiston J.R."/>
            <person name="Henderson D.K."/>
            <person name="Lau A.F."/>
            <person name="Palmore T.N."/>
            <person name="Segre J.A."/>
        </authorList>
    </citation>
    <scope>NUCLEOTIDE SEQUENCE [LARGE SCALE GENOMIC DNA]</scope>
    <source>
        <strain evidence="4 6">SK-NIH.Env10_0317</strain>
    </source>
</reference>
<keyword evidence="5" id="KW-1185">Reference proteome</keyword>
<dbReference type="Gene3D" id="3.10.129.10">
    <property type="entry name" value="Hotdog Thioesterase"/>
    <property type="match status" value="1"/>
</dbReference>
<dbReference type="GeneID" id="44130986"/>
<accession>A0A1L6J543</accession>
<dbReference type="Proteomes" id="UP000185161">
    <property type="component" value="Chromosome"/>
</dbReference>
<dbReference type="CDD" id="cd03448">
    <property type="entry name" value="HDE_HSD"/>
    <property type="match status" value="1"/>
</dbReference>
<evidence type="ECO:0000259" key="1">
    <source>
        <dbReference type="Pfam" id="PF01575"/>
    </source>
</evidence>
<evidence type="ECO:0000313" key="5">
    <source>
        <dbReference type="Proteomes" id="UP000185161"/>
    </source>
</evidence>
<evidence type="ECO:0000259" key="2">
    <source>
        <dbReference type="Pfam" id="PF22622"/>
    </source>
</evidence>
<evidence type="ECO:0000313" key="6">
    <source>
        <dbReference type="Proteomes" id="UP000286681"/>
    </source>
</evidence>
<dbReference type="KEGG" id="skr:BRX40_00255"/>
<dbReference type="PANTHER" id="PTHR13078">
    <property type="entry name" value="PEROXISOMAL MULTIFUNCTIONAL ENZYME TYPE 2-RELATED"/>
    <property type="match status" value="1"/>
</dbReference>
<dbReference type="GO" id="GO:0044594">
    <property type="term" value="F:17-beta-hydroxysteroid dehydrogenase (NAD+) activity"/>
    <property type="evidence" value="ECO:0007669"/>
    <property type="project" value="TreeGrafter"/>
</dbReference>
<dbReference type="EMBL" id="QQWO01000029">
    <property type="protein sequence ID" value="RSU98276.1"/>
    <property type="molecule type" value="Genomic_DNA"/>
</dbReference>
<evidence type="ECO:0000313" key="3">
    <source>
        <dbReference type="EMBL" id="APR51071.1"/>
    </source>
</evidence>
<organism evidence="3 5">
    <name type="scientific">Sphingomonas koreensis</name>
    <dbReference type="NCBI Taxonomy" id="93064"/>
    <lineage>
        <taxon>Bacteria</taxon>
        <taxon>Pseudomonadati</taxon>
        <taxon>Pseudomonadota</taxon>
        <taxon>Alphaproteobacteria</taxon>
        <taxon>Sphingomonadales</taxon>
        <taxon>Sphingomonadaceae</taxon>
        <taxon>Sphingomonas</taxon>
    </lineage>
</organism>
<gene>
    <name evidence="3" type="ORF">BRX40_00255</name>
    <name evidence="4" type="ORF">CA257_21865</name>
</gene>
<dbReference type="InterPro" id="IPR054357">
    <property type="entry name" value="MFE-2_N"/>
</dbReference>
<reference evidence="3" key="1">
    <citation type="submission" date="2016-12" db="EMBL/GenBank/DDBJ databases">
        <title>Whole genome sequencing of Sphingomonas koreensis.</title>
        <authorList>
            <person name="Conlan S."/>
            <person name="Thomas P.J."/>
            <person name="Mullikin J."/>
            <person name="Palmore T.N."/>
            <person name="Frank K.M."/>
            <person name="Segre J.A."/>
        </authorList>
    </citation>
    <scope>NUCLEOTIDE SEQUENCE</scope>
    <source>
        <strain evidence="3">ABOJV</strain>
    </source>
</reference>
<feature type="domain" description="MaoC-like" evidence="1">
    <location>
        <begin position="160"/>
        <end position="264"/>
    </location>
</feature>
<dbReference type="Proteomes" id="UP000286681">
    <property type="component" value="Unassembled WGS sequence"/>
</dbReference>
<dbReference type="OrthoDB" id="5522043at2"/>
<dbReference type="InterPro" id="IPR002539">
    <property type="entry name" value="MaoC-like_dom"/>
</dbReference>
<protein>
    <submittedName>
        <fullName evidence="4">3-alpha,7-alpha, 12-alpha-trihydroxy-5-beta-cholest-24-enoyl-CoA hydratase</fullName>
    </submittedName>
</protein>
<sequence>MPLNADYILSREFAPVESVVTDRDVMFYALSIGLGRDPMDPWDLRYVFEKDLKVFPTMPIVIGHPGNWMTDPETGITRTMVVHGAQRLTTLRDLPVGATVITTNRVTGIWDKGDKGAVMDLVRETIDKATGALIARSESSVFCRADGGFGGPQGESHVFEPVPDRAADRSVEMPTDPNMALIYRLNNDRNPLHAEPAFAAKAGFPRPILHGLATYGVAAVAVAKTFPERAITSFEARFSKPVLPGETIAVDLWDEDGAVAFRARVGDKVVLDRGRAILS</sequence>
<dbReference type="GO" id="GO:0004300">
    <property type="term" value="F:enoyl-CoA hydratase activity"/>
    <property type="evidence" value="ECO:0007669"/>
    <property type="project" value="TreeGrafter"/>
</dbReference>
<dbReference type="PANTHER" id="PTHR13078:SF56">
    <property type="entry name" value="PEROXISOMAL MULTIFUNCTIONAL ENZYME TYPE 2"/>
    <property type="match status" value="1"/>
</dbReference>
<feature type="domain" description="Peroxisomal multifunctional enzyme type 2-like N-terminal" evidence="2">
    <location>
        <begin position="20"/>
        <end position="144"/>
    </location>
</feature>
<dbReference type="GO" id="GO:0006635">
    <property type="term" value="P:fatty acid beta-oxidation"/>
    <property type="evidence" value="ECO:0007669"/>
    <property type="project" value="TreeGrafter"/>
</dbReference>
<reference evidence="5" key="2">
    <citation type="submission" date="2016-12" db="EMBL/GenBank/DDBJ databases">
        <title>Whole genome sequencing of Sphingomonas sp. ABOJV.</title>
        <authorList>
            <person name="Conlan S."/>
            <person name="Thomas P.J."/>
            <person name="Mullikin J."/>
            <person name="Palmore T.N."/>
            <person name="Frank K.M."/>
            <person name="Segre J.A."/>
        </authorList>
    </citation>
    <scope>NUCLEOTIDE SEQUENCE [LARGE SCALE GENOMIC DNA]</scope>
    <source>
        <strain evidence="5">ABOJV</strain>
    </source>
</reference>
<evidence type="ECO:0000313" key="4">
    <source>
        <dbReference type="EMBL" id="RSU98276.1"/>
    </source>
</evidence>
<dbReference type="EMBL" id="CP018820">
    <property type="protein sequence ID" value="APR51071.1"/>
    <property type="molecule type" value="Genomic_DNA"/>
</dbReference>
<dbReference type="SUPFAM" id="SSF54637">
    <property type="entry name" value="Thioesterase/thiol ester dehydrase-isomerase"/>
    <property type="match status" value="2"/>
</dbReference>
<dbReference type="AlphaFoldDB" id="A0A1L6J543"/>